<evidence type="ECO:0000313" key="3">
    <source>
        <dbReference type="Proteomes" id="UP000177395"/>
    </source>
</evidence>
<proteinExistence type="predicted"/>
<name>A0A1F6FI83_9BACT</name>
<feature type="region of interest" description="Disordered" evidence="1">
    <location>
        <begin position="175"/>
        <end position="198"/>
    </location>
</feature>
<reference evidence="2 3" key="1">
    <citation type="journal article" date="2016" name="Nat. Commun.">
        <title>Thousands of microbial genomes shed light on interconnected biogeochemical processes in an aquifer system.</title>
        <authorList>
            <person name="Anantharaman K."/>
            <person name="Brown C.T."/>
            <person name="Hug L.A."/>
            <person name="Sharon I."/>
            <person name="Castelle C.J."/>
            <person name="Probst A.J."/>
            <person name="Thomas B.C."/>
            <person name="Singh A."/>
            <person name="Wilkins M.J."/>
            <person name="Karaoz U."/>
            <person name="Brodie E.L."/>
            <person name="Williams K.H."/>
            <person name="Hubbard S.S."/>
            <person name="Banfield J.F."/>
        </authorList>
    </citation>
    <scope>NUCLEOTIDE SEQUENCE [LARGE SCALE GENOMIC DNA]</scope>
</reference>
<evidence type="ECO:0000256" key="1">
    <source>
        <dbReference type="SAM" id="MobiDB-lite"/>
    </source>
</evidence>
<dbReference type="AlphaFoldDB" id="A0A1F6FI83"/>
<gene>
    <name evidence="2" type="ORF">A2392_02210</name>
</gene>
<feature type="compositionally biased region" description="Polar residues" evidence="1">
    <location>
        <begin position="130"/>
        <end position="150"/>
    </location>
</feature>
<protein>
    <submittedName>
        <fullName evidence="2">Uncharacterized protein</fullName>
    </submittedName>
</protein>
<evidence type="ECO:0000313" key="2">
    <source>
        <dbReference type="EMBL" id="OGG85566.1"/>
    </source>
</evidence>
<feature type="compositionally biased region" description="Basic and acidic residues" evidence="1">
    <location>
        <begin position="179"/>
        <end position="198"/>
    </location>
</feature>
<dbReference type="STRING" id="1798531.A2392_02210"/>
<accession>A0A1F6FI83</accession>
<dbReference type="EMBL" id="MFMS01000006">
    <property type="protein sequence ID" value="OGG85566.1"/>
    <property type="molecule type" value="Genomic_DNA"/>
</dbReference>
<organism evidence="2 3">
    <name type="scientific">Candidatus Kaiserbacteria bacterium RIFOXYB1_FULL_46_14</name>
    <dbReference type="NCBI Taxonomy" id="1798531"/>
    <lineage>
        <taxon>Bacteria</taxon>
        <taxon>Candidatus Kaiseribacteriota</taxon>
    </lineage>
</organism>
<comment type="caution">
    <text evidence="2">The sequence shown here is derived from an EMBL/GenBank/DDBJ whole genome shotgun (WGS) entry which is preliminary data.</text>
</comment>
<dbReference type="Proteomes" id="UP000177395">
    <property type="component" value="Unassembled WGS sequence"/>
</dbReference>
<feature type="region of interest" description="Disordered" evidence="1">
    <location>
        <begin position="130"/>
        <end position="152"/>
    </location>
</feature>
<sequence>MESGNNRHELYKAAPDNIKDLYSGEDTGELLWNIAISIGINGGDSYRKFALAVGDIILGLYKKDSLAQILKDRLQLNVVQINEVITRLKPLLERIPELPNSPSGPVIFTPVTSGPLPVETPDSIEAKPINTNTEPESATNQQIAQVSNEPTVKPLRTFADDVGLSRAHGYGAFRSAEVSGEREDKVVHKSSQDDLVKK</sequence>